<evidence type="ECO:0000313" key="4">
    <source>
        <dbReference type="Proteomes" id="UP001193748"/>
    </source>
</evidence>
<feature type="domain" description="Rhamnogalacturonase A/B/Epimerase-like pectate lyase" evidence="2">
    <location>
        <begin position="245"/>
        <end position="446"/>
    </location>
</feature>
<evidence type="ECO:0000256" key="1">
    <source>
        <dbReference type="SAM" id="Coils"/>
    </source>
</evidence>
<dbReference type="InterPro" id="IPR011050">
    <property type="entry name" value="Pectin_lyase_fold/virulence"/>
</dbReference>
<dbReference type="RefSeq" id="WP_173710851.1">
    <property type="nucleotide sequence ID" value="NZ_JABSWW010000001.1"/>
</dbReference>
<dbReference type="SUPFAM" id="SSF51126">
    <property type="entry name" value="Pectin lyase-like"/>
    <property type="match status" value="1"/>
</dbReference>
<proteinExistence type="predicted"/>
<comment type="caution">
    <text evidence="3">The sequence shown here is derived from an EMBL/GenBank/DDBJ whole genome shotgun (WGS) entry which is preliminary data.</text>
</comment>
<evidence type="ECO:0000313" key="3">
    <source>
        <dbReference type="EMBL" id="NRT88522.1"/>
    </source>
</evidence>
<dbReference type="Gene3D" id="2.160.20.10">
    <property type="entry name" value="Single-stranded right-handed beta-helix, Pectin lyase-like"/>
    <property type="match status" value="1"/>
</dbReference>
<sequence length="621" mass="67868">MAIQDLTASLDLKQNLNIYITCKQFDNLNLILNIFDNSVQANLTGYNVRLRAMKSDQVPLIQEHTGITINSNIVNINADEQLTTTAGDTPIELQFIDSTGNKKATFNLVLKVVPSVIAVSASISTATYTLLEELENKLDQATDYFENLTEFIEQHPDIPALDTRVTNVENEIETARGMYNNLDERLDIYDLNTSKINNLNIINVKDYGAIGDGSSHLLSSKFATLASAQTVYPNATSLSDEIDLVAIQKALNYAISLDKGGTIYIPTGRYKINRSITFDTTKYIKICGEGYNTQISGTSNFNSVIFECHNCGVVFSDLMLVGATSGTSNGIYAAGCNTSIFTRINFQNQVRGLELNASYSVEVNSCVFEVCYTYGIISTTSCHNLNVNKCNFYTCGVQNSGQAIRILVGSDNLIFNDNDFEYCFVAFQLQDCRSISICRNYIEYCSENPIVFTGLCSGVSISENFLSLGSKQFIIQNVTNGIMARNTIYNQNVSYGSNVMDFIIGNNIVSGTSVVNSTKLNAITLINSWTAQSNYSDVGYIKDSNGIVHLEGNILNSTAILPSVAFSLPVGYRPNKILTFGTSGTSGFNLILVNPNGDVIVSTAPGSHEVGLNGITFFARQ</sequence>
<dbReference type="Pfam" id="PF12708">
    <property type="entry name" value="Pect-lyase_RHGA_epim"/>
    <property type="match status" value="1"/>
</dbReference>
<evidence type="ECO:0000259" key="2">
    <source>
        <dbReference type="Pfam" id="PF12708"/>
    </source>
</evidence>
<organism evidence="3 4">
    <name type="scientific">Clostridium beijerinckii</name>
    <name type="common">Clostridium MP</name>
    <dbReference type="NCBI Taxonomy" id="1520"/>
    <lineage>
        <taxon>Bacteria</taxon>
        <taxon>Bacillati</taxon>
        <taxon>Bacillota</taxon>
        <taxon>Clostridia</taxon>
        <taxon>Eubacteriales</taxon>
        <taxon>Clostridiaceae</taxon>
        <taxon>Clostridium</taxon>
    </lineage>
</organism>
<reference evidence="3" key="2">
    <citation type="journal article" date="2022" name="Nat. Biotechnol.">
        <title>Carbon-negative production of acetone and isopropanol by gas fermentation at industrial pilot scale.</title>
        <authorList>
            <person name="Liew F.E."/>
            <person name="Nogle R."/>
            <person name="Abdalla T."/>
            <person name="Rasor B.J."/>
            <person name="Canter C."/>
            <person name="Jensen R.O."/>
            <person name="Wang L."/>
            <person name="Strutz J."/>
            <person name="Chirania P."/>
            <person name="De Tissera S."/>
            <person name="Mueller A.P."/>
            <person name="Ruan Z."/>
            <person name="Gao A."/>
            <person name="Tran L."/>
            <person name="Engle N.L."/>
            <person name="Bromley J.C."/>
            <person name="Daniell J."/>
            <person name="Conrado R."/>
            <person name="Tschaplinski T.J."/>
            <person name="Giannone R.J."/>
            <person name="Hettich R.L."/>
            <person name="Karim A.S."/>
            <person name="Simpson S.D."/>
            <person name="Brown S.D."/>
            <person name="Leang C."/>
            <person name="Jewett M.C."/>
            <person name="Kopke M."/>
        </authorList>
    </citation>
    <scope>NUCLEOTIDE SEQUENCE</scope>
    <source>
        <strain evidence="3">DJ080</strain>
    </source>
</reference>
<name>A0AAX0B007_CLOBE</name>
<dbReference type="EMBL" id="JABSWW010000001">
    <property type="protein sequence ID" value="NRT88522.1"/>
    <property type="molecule type" value="Genomic_DNA"/>
</dbReference>
<dbReference type="Proteomes" id="UP001193748">
    <property type="component" value="Unassembled WGS sequence"/>
</dbReference>
<keyword evidence="1" id="KW-0175">Coiled coil</keyword>
<accession>A0AAX0B007</accession>
<dbReference type="InterPro" id="IPR012334">
    <property type="entry name" value="Pectin_lyas_fold"/>
</dbReference>
<dbReference type="AlphaFoldDB" id="A0AAX0B007"/>
<feature type="coiled-coil region" evidence="1">
    <location>
        <begin position="131"/>
        <end position="185"/>
    </location>
</feature>
<gene>
    <name evidence="3" type="ORF">B0H41_002201</name>
</gene>
<dbReference type="InterPro" id="IPR024535">
    <property type="entry name" value="RHGA/B-epi-like_pectate_lyase"/>
</dbReference>
<reference evidence="3" key="1">
    <citation type="submission" date="2020-05" db="EMBL/GenBank/DDBJ databases">
        <authorList>
            <person name="Brown S."/>
            <person name="Huntemann M."/>
            <person name="Clum A."/>
            <person name="Spunde A."/>
            <person name="Palaniappan K."/>
            <person name="Ritter S."/>
            <person name="Mikhailova N."/>
            <person name="Chen I.-M."/>
            <person name="Stamatis D."/>
            <person name="Reddy T."/>
            <person name="O'Malley R."/>
            <person name="Daum C."/>
            <person name="Shapiro N."/>
            <person name="Ivanova N."/>
            <person name="Kyrpides N."/>
            <person name="Woyke T."/>
        </authorList>
    </citation>
    <scope>NUCLEOTIDE SEQUENCE</scope>
    <source>
        <strain evidence="3">DJ080</strain>
    </source>
</reference>
<protein>
    <recommendedName>
        <fullName evidence="2">Rhamnogalacturonase A/B/Epimerase-like pectate lyase domain-containing protein</fullName>
    </recommendedName>
</protein>